<keyword evidence="5" id="KW-1185">Reference proteome</keyword>
<dbReference type="AlphaFoldDB" id="A0A5C5Y2Q3"/>
<dbReference type="PANTHER" id="PTHR30349">
    <property type="entry name" value="PHAGE INTEGRASE-RELATED"/>
    <property type="match status" value="1"/>
</dbReference>
<evidence type="ECO:0000259" key="3">
    <source>
        <dbReference type="PROSITE" id="PS51898"/>
    </source>
</evidence>
<dbReference type="Gene3D" id="1.10.443.10">
    <property type="entry name" value="Intergrase catalytic core"/>
    <property type="match status" value="1"/>
</dbReference>
<dbReference type="InterPro" id="IPR050090">
    <property type="entry name" value="Tyrosine_recombinase_XerCD"/>
</dbReference>
<dbReference type="RefSeq" id="WP_146439144.1">
    <property type="nucleotide sequence ID" value="NZ_SJPL01000001.1"/>
</dbReference>
<name>A0A5C5Y2Q3_9PLAN</name>
<keyword evidence="1" id="KW-0233">DNA recombination</keyword>
<comment type="caution">
    <text evidence="4">The sequence shown here is derived from an EMBL/GenBank/DDBJ whole genome shotgun (WGS) entry which is preliminary data.</text>
</comment>
<proteinExistence type="predicted"/>
<feature type="compositionally biased region" description="Basic and acidic residues" evidence="2">
    <location>
        <begin position="281"/>
        <end position="291"/>
    </location>
</feature>
<dbReference type="GO" id="GO:0003677">
    <property type="term" value="F:DNA binding"/>
    <property type="evidence" value="ECO:0007669"/>
    <property type="project" value="InterPro"/>
</dbReference>
<feature type="compositionally biased region" description="Basic and acidic residues" evidence="2">
    <location>
        <begin position="309"/>
        <end position="320"/>
    </location>
</feature>
<protein>
    <submittedName>
        <fullName evidence="4">Site-specific tyrosine recombinase XerC</fullName>
    </submittedName>
</protein>
<dbReference type="PANTHER" id="PTHR30349:SF64">
    <property type="entry name" value="PROPHAGE INTEGRASE INTD-RELATED"/>
    <property type="match status" value="1"/>
</dbReference>
<dbReference type="CDD" id="cd00397">
    <property type="entry name" value="DNA_BRE_C"/>
    <property type="match status" value="1"/>
</dbReference>
<evidence type="ECO:0000256" key="1">
    <source>
        <dbReference type="ARBA" id="ARBA00023172"/>
    </source>
</evidence>
<organism evidence="4 5">
    <name type="scientific">Crateriforma conspicua</name>
    <dbReference type="NCBI Taxonomy" id="2527996"/>
    <lineage>
        <taxon>Bacteria</taxon>
        <taxon>Pseudomonadati</taxon>
        <taxon>Planctomycetota</taxon>
        <taxon>Planctomycetia</taxon>
        <taxon>Planctomycetales</taxon>
        <taxon>Planctomycetaceae</taxon>
        <taxon>Crateriforma</taxon>
    </lineage>
</organism>
<dbReference type="InterPro" id="IPR002104">
    <property type="entry name" value="Integrase_catalytic"/>
</dbReference>
<dbReference type="InterPro" id="IPR011010">
    <property type="entry name" value="DNA_brk_join_enz"/>
</dbReference>
<sequence>MPRKRSTAPGYRYHVSGQAVVTLDGRNFYLGEHGSPQSWAKYYALLAEYNANGQRMPEQVETHKSDQPVTVRCLTAEFREHAKVRYAKNAGELSRYGSLCSVLEDEYGDDPVENFGPRKLAELRDLFVASGNCRKYVNTQTRCIVSIFRFGVSREIVKPEYLVALQTLEPLKQGQTKARESEPVQPVDIEAVRLTAKHLSPTVKAMVRIQAATGMRPSEVCKMRPVDIERRPDGVWVYRPPTHKTAHHGKTKAVPLVGDAKLALKPFLDRPDDKYCFTPKESADWHRDQRSANRKTPMNQGDRPGYGKTARDGTRKERNYRPCFGADSYRRAIQRAAEKAGTDHWFPYQLRHTAGTVIREALGVEAAQAMLGHSRASMTEHYAKLSLEKAIEAAKAGPSV</sequence>
<dbReference type="EMBL" id="SJPL01000001">
    <property type="protein sequence ID" value="TWT70016.1"/>
    <property type="molecule type" value="Genomic_DNA"/>
</dbReference>
<feature type="domain" description="Tyr recombinase" evidence="3">
    <location>
        <begin position="182"/>
        <end position="395"/>
    </location>
</feature>
<dbReference type="Proteomes" id="UP000317238">
    <property type="component" value="Unassembled WGS sequence"/>
</dbReference>
<evidence type="ECO:0000313" key="5">
    <source>
        <dbReference type="Proteomes" id="UP000317238"/>
    </source>
</evidence>
<reference evidence="4 5" key="1">
    <citation type="submission" date="2019-02" db="EMBL/GenBank/DDBJ databases">
        <title>Deep-cultivation of Planctomycetes and their phenomic and genomic characterization uncovers novel biology.</title>
        <authorList>
            <person name="Wiegand S."/>
            <person name="Jogler M."/>
            <person name="Boedeker C."/>
            <person name="Pinto D."/>
            <person name="Vollmers J."/>
            <person name="Rivas-Marin E."/>
            <person name="Kohn T."/>
            <person name="Peeters S.H."/>
            <person name="Heuer A."/>
            <person name="Rast P."/>
            <person name="Oberbeckmann S."/>
            <person name="Bunk B."/>
            <person name="Jeske O."/>
            <person name="Meyerdierks A."/>
            <person name="Storesund J.E."/>
            <person name="Kallscheuer N."/>
            <person name="Luecker S."/>
            <person name="Lage O.M."/>
            <person name="Pohl T."/>
            <person name="Merkel B.J."/>
            <person name="Hornburger P."/>
            <person name="Mueller R.-W."/>
            <person name="Bruemmer F."/>
            <person name="Labrenz M."/>
            <person name="Spormann A.M."/>
            <person name="Op Den Camp H."/>
            <person name="Overmann J."/>
            <person name="Amann R."/>
            <person name="Jetten M.S.M."/>
            <person name="Mascher T."/>
            <person name="Medema M.H."/>
            <person name="Devos D.P."/>
            <person name="Kaster A.-K."/>
            <person name="Ovreas L."/>
            <person name="Rohde M."/>
            <person name="Galperin M.Y."/>
            <person name="Jogler C."/>
        </authorList>
    </citation>
    <scope>NUCLEOTIDE SEQUENCE [LARGE SCALE GENOMIC DNA]</scope>
    <source>
        <strain evidence="4 5">Pan14r</strain>
    </source>
</reference>
<evidence type="ECO:0000256" key="2">
    <source>
        <dbReference type="SAM" id="MobiDB-lite"/>
    </source>
</evidence>
<evidence type="ECO:0000313" key="4">
    <source>
        <dbReference type="EMBL" id="TWT70016.1"/>
    </source>
</evidence>
<dbReference type="PROSITE" id="PS51898">
    <property type="entry name" value="TYR_RECOMBINASE"/>
    <property type="match status" value="1"/>
</dbReference>
<dbReference type="GO" id="GO:0006310">
    <property type="term" value="P:DNA recombination"/>
    <property type="evidence" value="ECO:0007669"/>
    <property type="project" value="UniProtKB-KW"/>
</dbReference>
<dbReference type="Pfam" id="PF00589">
    <property type="entry name" value="Phage_integrase"/>
    <property type="match status" value="1"/>
</dbReference>
<gene>
    <name evidence="4" type="ORF">Pan14r_23130</name>
</gene>
<feature type="region of interest" description="Disordered" evidence="2">
    <location>
        <begin position="281"/>
        <end position="321"/>
    </location>
</feature>
<dbReference type="SUPFAM" id="SSF56349">
    <property type="entry name" value="DNA breaking-rejoining enzymes"/>
    <property type="match status" value="1"/>
</dbReference>
<accession>A0A5C5Y2Q3</accession>
<dbReference type="InterPro" id="IPR013762">
    <property type="entry name" value="Integrase-like_cat_sf"/>
</dbReference>
<dbReference type="GO" id="GO:0015074">
    <property type="term" value="P:DNA integration"/>
    <property type="evidence" value="ECO:0007669"/>
    <property type="project" value="InterPro"/>
</dbReference>
<dbReference type="OrthoDB" id="254233at2"/>